<reference evidence="2" key="2">
    <citation type="submission" date="2023-05" db="EMBL/GenBank/DDBJ databases">
        <authorList>
            <consortium name="Lawrence Berkeley National Laboratory"/>
            <person name="Steindorff A."/>
            <person name="Hensen N."/>
            <person name="Bonometti L."/>
            <person name="Westerberg I."/>
            <person name="Brannstrom I.O."/>
            <person name="Guillou S."/>
            <person name="Cros-Aarteil S."/>
            <person name="Calhoun S."/>
            <person name="Haridas S."/>
            <person name="Kuo A."/>
            <person name="Mondo S."/>
            <person name="Pangilinan J."/>
            <person name="Riley R."/>
            <person name="Labutti K."/>
            <person name="Andreopoulos B."/>
            <person name="Lipzen A."/>
            <person name="Chen C."/>
            <person name="Yanf M."/>
            <person name="Daum C."/>
            <person name="Ng V."/>
            <person name="Clum A."/>
            <person name="Ohm R."/>
            <person name="Martin F."/>
            <person name="Silar P."/>
            <person name="Natvig D."/>
            <person name="Lalanne C."/>
            <person name="Gautier V."/>
            <person name="Ament-Velasquez S.L."/>
            <person name="Kruys A."/>
            <person name="Hutchinson M.I."/>
            <person name="Powell A.J."/>
            <person name="Barry K."/>
            <person name="Miller A.N."/>
            <person name="Grigoriev I.V."/>
            <person name="Debuchy R."/>
            <person name="Gladieux P."/>
            <person name="Thoren M.H."/>
            <person name="Johannesson H."/>
        </authorList>
    </citation>
    <scope>NUCLEOTIDE SEQUENCE</scope>
    <source>
        <strain evidence="2">PSN309</strain>
    </source>
</reference>
<keyword evidence="1" id="KW-1133">Transmembrane helix</keyword>
<dbReference type="Proteomes" id="UP001302126">
    <property type="component" value="Unassembled WGS sequence"/>
</dbReference>
<reference evidence="2" key="1">
    <citation type="journal article" date="2023" name="Mol. Phylogenet. Evol.">
        <title>Genome-scale phylogeny and comparative genomics of the fungal order Sordariales.</title>
        <authorList>
            <person name="Hensen N."/>
            <person name="Bonometti L."/>
            <person name="Westerberg I."/>
            <person name="Brannstrom I.O."/>
            <person name="Guillou S."/>
            <person name="Cros-Aarteil S."/>
            <person name="Calhoun S."/>
            <person name="Haridas S."/>
            <person name="Kuo A."/>
            <person name="Mondo S."/>
            <person name="Pangilinan J."/>
            <person name="Riley R."/>
            <person name="LaButti K."/>
            <person name="Andreopoulos B."/>
            <person name="Lipzen A."/>
            <person name="Chen C."/>
            <person name="Yan M."/>
            <person name="Daum C."/>
            <person name="Ng V."/>
            <person name="Clum A."/>
            <person name="Steindorff A."/>
            <person name="Ohm R.A."/>
            <person name="Martin F."/>
            <person name="Silar P."/>
            <person name="Natvig D.O."/>
            <person name="Lalanne C."/>
            <person name="Gautier V."/>
            <person name="Ament-Velasquez S.L."/>
            <person name="Kruys A."/>
            <person name="Hutchinson M.I."/>
            <person name="Powell A.J."/>
            <person name="Barry K."/>
            <person name="Miller A.N."/>
            <person name="Grigoriev I.V."/>
            <person name="Debuchy R."/>
            <person name="Gladieux P."/>
            <person name="Hiltunen Thoren M."/>
            <person name="Johannesson H."/>
        </authorList>
    </citation>
    <scope>NUCLEOTIDE SEQUENCE</scope>
    <source>
        <strain evidence="2">PSN309</strain>
    </source>
</reference>
<sequence>MLDDRRRHSPRGRGWVTTPGNIHNHLDGLERFDMSKICVRICRRTDRFLQMPCDESSNFRILTPTYPRLGMTFFFSKQASTYASPVGWSHSVSRYCHPFFDVPYARDHCCPAAGFPPPRRHGPRSHGLAARSQGRRNLLFLATGISSTCFLLSSFPSWFLFLFRSDAVTDAIDASLLLDLIFFVSCIFYLPFAHFFWCPGG</sequence>
<comment type="caution">
    <text evidence="2">The sequence shown here is derived from an EMBL/GenBank/DDBJ whole genome shotgun (WGS) entry which is preliminary data.</text>
</comment>
<evidence type="ECO:0000313" key="3">
    <source>
        <dbReference type="Proteomes" id="UP001302126"/>
    </source>
</evidence>
<evidence type="ECO:0000313" key="2">
    <source>
        <dbReference type="EMBL" id="KAK4184641.1"/>
    </source>
</evidence>
<evidence type="ECO:0008006" key="4">
    <source>
        <dbReference type="Google" id="ProtNLM"/>
    </source>
</evidence>
<feature type="transmembrane region" description="Helical" evidence="1">
    <location>
        <begin position="138"/>
        <end position="163"/>
    </location>
</feature>
<keyword evidence="1" id="KW-0812">Transmembrane</keyword>
<feature type="transmembrane region" description="Helical" evidence="1">
    <location>
        <begin position="175"/>
        <end position="197"/>
    </location>
</feature>
<keyword evidence="3" id="KW-1185">Reference proteome</keyword>
<name>A0AAN7ADM2_9PEZI</name>
<evidence type="ECO:0000256" key="1">
    <source>
        <dbReference type="SAM" id="Phobius"/>
    </source>
</evidence>
<keyword evidence="1" id="KW-0472">Membrane</keyword>
<accession>A0AAN7ADM2</accession>
<proteinExistence type="predicted"/>
<organism evidence="2 3">
    <name type="scientific">Podospora australis</name>
    <dbReference type="NCBI Taxonomy" id="1536484"/>
    <lineage>
        <taxon>Eukaryota</taxon>
        <taxon>Fungi</taxon>
        <taxon>Dikarya</taxon>
        <taxon>Ascomycota</taxon>
        <taxon>Pezizomycotina</taxon>
        <taxon>Sordariomycetes</taxon>
        <taxon>Sordariomycetidae</taxon>
        <taxon>Sordariales</taxon>
        <taxon>Podosporaceae</taxon>
        <taxon>Podospora</taxon>
    </lineage>
</organism>
<gene>
    <name evidence="2" type="ORF">QBC35DRAFT_46734</name>
</gene>
<dbReference type="AlphaFoldDB" id="A0AAN7ADM2"/>
<protein>
    <recommendedName>
        <fullName evidence="4">Transmembrane protein</fullName>
    </recommendedName>
</protein>
<dbReference type="EMBL" id="MU864480">
    <property type="protein sequence ID" value="KAK4184641.1"/>
    <property type="molecule type" value="Genomic_DNA"/>
</dbReference>